<evidence type="ECO:0000313" key="2">
    <source>
        <dbReference type="Proteomes" id="UP001085076"/>
    </source>
</evidence>
<organism evidence="1 2">
    <name type="scientific">Dioscorea zingiberensis</name>
    <dbReference type="NCBI Taxonomy" id="325984"/>
    <lineage>
        <taxon>Eukaryota</taxon>
        <taxon>Viridiplantae</taxon>
        <taxon>Streptophyta</taxon>
        <taxon>Embryophyta</taxon>
        <taxon>Tracheophyta</taxon>
        <taxon>Spermatophyta</taxon>
        <taxon>Magnoliopsida</taxon>
        <taxon>Liliopsida</taxon>
        <taxon>Dioscoreales</taxon>
        <taxon>Dioscoreaceae</taxon>
        <taxon>Dioscorea</taxon>
    </lineage>
</organism>
<reference evidence="1" key="1">
    <citation type="submission" date="2021-03" db="EMBL/GenBank/DDBJ databases">
        <authorList>
            <person name="Li Z."/>
            <person name="Yang C."/>
        </authorList>
    </citation>
    <scope>NUCLEOTIDE SEQUENCE</scope>
    <source>
        <strain evidence="1">Dzin_1.0</strain>
        <tissue evidence="1">Leaf</tissue>
    </source>
</reference>
<reference evidence="1" key="2">
    <citation type="journal article" date="2022" name="Hortic Res">
        <title>The genome of Dioscorea zingiberensis sheds light on the biosynthesis, origin and evolution of the medicinally important diosgenin saponins.</title>
        <authorList>
            <person name="Li Y."/>
            <person name="Tan C."/>
            <person name="Li Z."/>
            <person name="Guo J."/>
            <person name="Li S."/>
            <person name="Chen X."/>
            <person name="Wang C."/>
            <person name="Dai X."/>
            <person name="Yang H."/>
            <person name="Song W."/>
            <person name="Hou L."/>
            <person name="Xu J."/>
            <person name="Tong Z."/>
            <person name="Xu A."/>
            <person name="Yuan X."/>
            <person name="Wang W."/>
            <person name="Yang Q."/>
            <person name="Chen L."/>
            <person name="Sun Z."/>
            <person name="Wang K."/>
            <person name="Pan B."/>
            <person name="Chen J."/>
            <person name="Bao Y."/>
            <person name="Liu F."/>
            <person name="Qi X."/>
            <person name="Gang D.R."/>
            <person name="Wen J."/>
            <person name="Li J."/>
        </authorList>
    </citation>
    <scope>NUCLEOTIDE SEQUENCE</scope>
    <source>
        <strain evidence="1">Dzin_1.0</strain>
    </source>
</reference>
<proteinExistence type="predicted"/>
<dbReference type="EMBL" id="JAGGNH010000007">
    <property type="protein sequence ID" value="KAJ0967431.1"/>
    <property type="molecule type" value="Genomic_DNA"/>
</dbReference>
<dbReference type="Proteomes" id="UP001085076">
    <property type="component" value="Miscellaneous, Linkage group lg07"/>
</dbReference>
<protein>
    <submittedName>
        <fullName evidence="1">Uncharacterized protein</fullName>
    </submittedName>
</protein>
<comment type="caution">
    <text evidence="1">The sequence shown here is derived from an EMBL/GenBank/DDBJ whole genome shotgun (WGS) entry which is preliminary data.</text>
</comment>
<name>A0A9D5C6J5_9LILI</name>
<sequence>MVALIARNGGARGGGEPLGTYPLLLTSSLPSSTRSSALTVTLSLTLKPASTLPGLLRTYDAASAISTATSLPSNSALEEDSSGALEKSEKDKAYIAKGIKGPSGINTVVRPWKNLDAAWYPISSFLAVREQLNLATRQRMVSLNNRAWFGNPPPVTPSQLVTMDGNRVDRASIFPVAVDSVDIILYNR</sequence>
<gene>
    <name evidence="1" type="ORF">J5N97_024348</name>
</gene>
<accession>A0A9D5C6J5</accession>
<dbReference type="AlphaFoldDB" id="A0A9D5C6J5"/>
<evidence type="ECO:0000313" key="1">
    <source>
        <dbReference type="EMBL" id="KAJ0967431.1"/>
    </source>
</evidence>
<keyword evidence="2" id="KW-1185">Reference proteome</keyword>